<name>A0A1B6HZN9_9HEMI</name>
<dbReference type="AlphaFoldDB" id="A0A1B6HZN9"/>
<accession>A0A1B6HZN9</accession>
<gene>
    <name evidence="2" type="ORF">g.16681</name>
</gene>
<feature type="non-terminal residue" evidence="2">
    <location>
        <position position="1"/>
    </location>
</feature>
<sequence length="130" mass="15008">ASDNNTQILQKKFLLLFSEVLELKVVLLIFLSFPIEARNHDRHIPKQSQLSQFGLLLTNKFGHVIHVHITATNHHTAPTALLWAEYSAEVRPFAQLVWYRHRLSAVIQTEQNIGSMKVWQWISDKSVLLS</sequence>
<evidence type="ECO:0000313" key="2">
    <source>
        <dbReference type="EMBL" id="JAS80133.1"/>
    </source>
</evidence>
<evidence type="ECO:0000256" key="1">
    <source>
        <dbReference type="SAM" id="Phobius"/>
    </source>
</evidence>
<keyword evidence="1" id="KW-1133">Transmembrane helix</keyword>
<reference evidence="2" key="1">
    <citation type="submission" date="2015-11" db="EMBL/GenBank/DDBJ databases">
        <title>De novo transcriptome assembly of four potential Pierce s Disease insect vectors from Arizona vineyards.</title>
        <authorList>
            <person name="Tassone E.E."/>
        </authorList>
    </citation>
    <scope>NUCLEOTIDE SEQUENCE</scope>
</reference>
<organism evidence="2">
    <name type="scientific">Homalodisca liturata</name>
    <dbReference type="NCBI Taxonomy" id="320908"/>
    <lineage>
        <taxon>Eukaryota</taxon>
        <taxon>Metazoa</taxon>
        <taxon>Ecdysozoa</taxon>
        <taxon>Arthropoda</taxon>
        <taxon>Hexapoda</taxon>
        <taxon>Insecta</taxon>
        <taxon>Pterygota</taxon>
        <taxon>Neoptera</taxon>
        <taxon>Paraneoptera</taxon>
        <taxon>Hemiptera</taxon>
        <taxon>Auchenorrhyncha</taxon>
        <taxon>Membracoidea</taxon>
        <taxon>Cicadellidae</taxon>
        <taxon>Cicadellinae</taxon>
        <taxon>Proconiini</taxon>
        <taxon>Homalodisca</taxon>
    </lineage>
</organism>
<feature type="non-terminal residue" evidence="2">
    <location>
        <position position="130"/>
    </location>
</feature>
<dbReference type="EMBL" id="GECU01027573">
    <property type="protein sequence ID" value="JAS80133.1"/>
    <property type="molecule type" value="Transcribed_RNA"/>
</dbReference>
<proteinExistence type="predicted"/>
<keyword evidence="1" id="KW-0812">Transmembrane</keyword>
<keyword evidence="1" id="KW-0472">Membrane</keyword>
<protein>
    <submittedName>
        <fullName evidence="2">Uncharacterized protein</fullName>
    </submittedName>
</protein>
<feature type="transmembrane region" description="Helical" evidence="1">
    <location>
        <begin position="13"/>
        <end position="33"/>
    </location>
</feature>